<dbReference type="GO" id="GO:0005524">
    <property type="term" value="F:ATP binding"/>
    <property type="evidence" value="ECO:0007669"/>
    <property type="project" value="UniProtKB-KW"/>
</dbReference>
<dbReference type="InterPro" id="IPR003439">
    <property type="entry name" value="ABC_transporter-like_ATP-bd"/>
</dbReference>
<reference evidence="11 12" key="1">
    <citation type="submission" date="2020-08" db="EMBL/GenBank/DDBJ databases">
        <authorList>
            <person name="Liu C."/>
            <person name="Sun Q."/>
        </authorList>
    </citation>
    <scope>NUCLEOTIDE SEQUENCE [LARGE SCALE GENOMIC DNA]</scope>
    <source>
        <strain evidence="11 12">NSJ-38</strain>
    </source>
</reference>
<keyword evidence="12" id="KW-1185">Reference proteome</keyword>
<dbReference type="InterPro" id="IPR027417">
    <property type="entry name" value="P-loop_NTPase"/>
</dbReference>
<dbReference type="CDD" id="cd03215">
    <property type="entry name" value="ABC_Carb_Monos_II"/>
    <property type="match status" value="1"/>
</dbReference>
<evidence type="ECO:0000256" key="1">
    <source>
        <dbReference type="ARBA" id="ARBA00004202"/>
    </source>
</evidence>
<dbReference type="EMBL" id="CP060634">
    <property type="protein sequence ID" value="QNM06825.1"/>
    <property type="molecule type" value="Genomic_DNA"/>
</dbReference>
<dbReference type="PANTHER" id="PTHR43790:SF3">
    <property type="entry name" value="D-ALLOSE IMPORT ATP-BINDING PROTEIN ALSA-RELATED"/>
    <property type="match status" value="1"/>
</dbReference>
<dbReference type="CDD" id="cd03216">
    <property type="entry name" value="ABC_Carb_Monos_I"/>
    <property type="match status" value="1"/>
</dbReference>
<protein>
    <submittedName>
        <fullName evidence="11">Sugar ABC transporter ATP-binding protein</fullName>
    </submittedName>
</protein>
<name>A0A7G9G7P3_9FIRM</name>
<organism evidence="11 12">
    <name type="scientific">Qiania dongpingensis</name>
    <dbReference type="NCBI Taxonomy" id="2763669"/>
    <lineage>
        <taxon>Bacteria</taxon>
        <taxon>Bacillati</taxon>
        <taxon>Bacillota</taxon>
        <taxon>Clostridia</taxon>
        <taxon>Lachnospirales</taxon>
        <taxon>Lachnospiraceae</taxon>
        <taxon>Qiania</taxon>
    </lineage>
</organism>
<evidence type="ECO:0000256" key="4">
    <source>
        <dbReference type="ARBA" id="ARBA00022597"/>
    </source>
</evidence>
<dbReference type="SUPFAM" id="SSF52540">
    <property type="entry name" value="P-loop containing nucleoside triphosphate hydrolases"/>
    <property type="match status" value="2"/>
</dbReference>
<dbReference type="RefSeq" id="WP_249304551.1">
    <property type="nucleotide sequence ID" value="NZ_CP060634.1"/>
</dbReference>
<dbReference type="InterPro" id="IPR017871">
    <property type="entry name" value="ABC_transporter-like_CS"/>
</dbReference>
<dbReference type="SMART" id="SM00382">
    <property type="entry name" value="AAA"/>
    <property type="match status" value="2"/>
</dbReference>
<keyword evidence="6" id="KW-0547">Nucleotide-binding</keyword>
<dbReference type="PANTHER" id="PTHR43790">
    <property type="entry name" value="CARBOHYDRATE TRANSPORT ATP-BINDING PROTEIN MG119-RELATED"/>
    <property type="match status" value="1"/>
</dbReference>
<dbReference type="FunFam" id="3.40.50.300:FF:000127">
    <property type="entry name" value="Ribose import ATP-binding protein RbsA"/>
    <property type="match status" value="1"/>
</dbReference>
<evidence type="ECO:0000256" key="9">
    <source>
        <dbReference type="ARBA" id="ARBA00023136"/>
    </source>
</evidence>
<accession>A0A7G9G7P3</accession>
<evidence type="ECO:0000259" key="10">
    <source>
        <dbReference type="PROSITE" id="PS50893"/>
    </source>
</evidence>
<evidence type="ECO:0000256" key="3">
    <source>
        <dbReference type="ARBA" id="ARBA00022475"/>
    </source>
</evidence>
<keyword evidence="2" id="KW-0813">Transport</keyword>
<proteinExistence type="predicted"/>
<dbReference type="AlphaFoldDB" id="A0A7G9G7P3"/>
<evidence type="ECO:0000256" key="7">
    <source>
        <dbReference type="ARBA" id="ARBA00022840"/>
    </source>
</evidence>
<keyword evidence="9" id="KW-0472">Membrane</keyword>
<evidence type="ECO:0000256" key="6">
    <source>
        <dbReference type="ARBA" id="ARBA00022741"/>
    </source>
</evidence>
<evidence type="ECO:0000256" key="2">
    <source>
        <dbReference type="ARBA" id="ARBA00022448"/>
    </source>
</evidence>
<dbReference type="InterPro" id="IPR050107">
    <property type="entry name" value="ABC_carbohydrate_import_ATPase"/>
</dbReference>
<sequence length="503" mass="55404">MNNKEGYIFECEGIYKAFGGTQALADVQLHVKKGEVLALLGENGAGKSTLMKAVIGLHQPDAGTMTFEGRPYTAKGPVDAMRAGISMIHQELNPEPHLTIAESIFLNREDVHGGIFLNKKLQNKRAQEILDQFDFPYPATTVMGKLTLAQMQMIEIIKAVSCDARMIIMDEPTSSLDSEETNHLFRVIRDLKKKGVAIIYISHRMDEIFEICDSVAVFRDGTYVGARSMDGVTKDELISMMVGREVKNVFPKVDCEIGETVFKVEGLTGDGFENISFEVHKGEILGLTGLVGSGRSETMRAIFGLDKLKSGKIYLNGEEIAIKSPRSAIKKGICMVNEDRKNYGLCLFRSIRENISLPNLPEKQSGILINQRREKKECAEVAKKLTVKAASIEHNAFSLSGGNQQKVVIAKWVMANPKVLILDEPTRGVDVGAKSEIHTLMCEFAAKGMAIIMISSELPEVMGMSDRVLIYHEGKLNGEVSREEIQSGVATQEVILAKEFGGK</sequence>
<dbReference type="Proteomes" id="UP000515823">
    <property type="component" value="Chromosome"/>
</dbReference>
<comment type="subcellular location">
    <subcellularLocation>
        <location evidence="1">Cell membrane</location>
        <topology evidence="1">Peripheral membrane protein</topology>
    </subcellularLocation>
</comment>
<keyword evidence="8" id="KW-1278">Translocase</keyword>
<dbReference type="GO" id="GO:0016887">
    <property type="term" value="F:ATP hydrolysis activity"/>
    <property type="evidence" value="ECO:0007669"/>
    <property type="project" value="InterPro"/>
</dbReference>
<feature type="domain" description="ABC transporter" evidence="10">
    <location>
        <begin position="256"/>
        <end position="498"/>
    </location>
</feature>
<dbReference type="InterPro" id="IPR003593">
    <property type="entry name" value="AAA+_ATPase"/>
</dbReference>
<gene>
    <name evidence="11" type="ORF">H9Q78_06875</name>
</gene>
<dbReference type="PROSITE" id="PS50893">
    <property type="entry name" value="ABC_TRANSPORTER_2"/>
    <property type="match status" value="2"/>
</dbReference>
<dbReference type="KEGG" id="qdo:H9Q78_06875"/>
<keyword evidence="4" id="KW-0762">Sugar transport</keyword>
<dbReference type="Pfam" id="PF00005">
    <property type="entry name" value="ABC_tran"/>
    <property type="match status" value="2"/>
</dbReference>
<feature type="domain" description="ABC transporter" evidence="10">
    <location>
        <begin position="9"/>
        <end position="245"/>
    </location>
</feature>
<dbReference type="PROSITE" id="PS00211">
    <property type="entry name" value="ABC_TRANSPORTER_1"/>
    <property type="match status" value="1"/>
</dbReference>
<evidence type="ECO:0000313" key="11">
    <source>
        <dbReference type="EMBL" id="QNM06825.1"/>
    </source>
</evidence>
<keyword evidence="3" id="KW-1003">Cell membrane</keyword>
<dbReference type="GO" id="GO:0005886">
    <property type="term" value="C:plasma membrane"/>
    <property type="evidence" value="ECO:0007669"/>
    <property type="project" value="UniProtKB-SubCell"/>
</dbReference>
<evidence type="ECO:0000256" key="5">
    <source>
        <dbReference type="ARBA" id="ARBA00022737"/>
    </source>
</evidence>
<keyword evidence="7 11" id="KW-0067">ATP-binding</keyword>
<keyword evidence="5" id="KW-0677">Repeat</keyword>
<evidence type="ECO:0000313" key="12">
    <source>
        <dbReference type="Proteomes" id="UP000515823"/>
    </source>
</evidence>
<dbReference type="Gene3D" id="3.40.50.300">
    <property type="entry name" value="P-loop containing nucleotide triphosphate hydrolases"/>
    <property type="match status" value="2"/>
</dbReference>
<evidence type="ECO:0000256" key="8">
    <source>
        <dbReference type="ARBA" id="ARBA00022967"/>
    </source>
</evidence>